<dbReference type="PANTHER" id="PTHR46179">
    <property type="entry name" value="ZINC FINGER PROTEIN"/>
    <property type="match status" value="1"/>
</dbReference>
<reference evidence="12 13" key="1">
    <citation type="journal article" date="2019" name="Sci. Rep.">
        <title>Comparative genomics of chytrid fungi reveal insights into the obligate biotrophic and pathogenic lifestyle of Synchytrium endobioticum.</title>
        <authorList>
            <person name="van de Vossenberg B.T.L.H."/>
            <person name="Warris S."/>
            <person name="Nguyen H.D.T."/>
            <person name="van Gent-Pelzer M.P.E."/>
            <person name="Joly D.L."/>
            <person name="van de Geest H.C."/>
            <person name="Bonants P.J.M."/>
            <person name="Smith D.S."/>
            <person name="Levesque C.A."/>
            <person name="van der Lee T.A.J."/>
        </authorList>
    </citation>
    <scope>NUCLEOTIDE SEQUENCE [LARGE SCALE GENOMIC DNA]</scope>
    <source>
        <strain evidence="12 13">CBS 809.83</strain>
    </source>
</reference>
<feature type="compositionally biased region" description="Polar residues" evidence="10">
    <location>
        <begin position="329"/>
        <end position="352"/>
    </location>
</feature>
<keyword evidence="6" id="KW-0805">Transcription regulation</keyword>
<feature type="compositionally biased region" description="Polar residues" evidence="10">
    <location>
        <begin position="386"/>
        <end position="396"/>
    </location>
</feature>
<dbReference type="AlphaFoldDB" id="A0A507E0E8"/>
<dbReference type="SUPFAM" id="SSF57667">
    <property type="entry name" value="beta-beta-alpha zinc fingers"/>
    <property type="match status" value="1"/>
</dbReference>
<sequence length="735" mass="80049">MNQHPTTRSDSDAYIESWEHANDDQGTDGGGTFADPRCQTSVSTDVEDDSHVPTDQYPPEFTSRQLPFPRTDPTFRPPYVTPASSFGSWSDIARSDPASFSHGRRTGQLVVPASAVLPQWAPGHYQHAPTVFTAPVGLTSPSPSSFNHVPYAVGAFVYPNQQQQTSNGAQYQPAAEYVSDPSSSTPPSVRRSGHVALAPTSDHSHQQFISPGRCLQPAITRTNDMSRSNSASTLTKKRKTTQKRLWQNAEARRFACTVQGCSKRFTTSGHLQRHIRTHSGERPFRCSVQNCTSRFSRHDNMLQHQRAHHKKVEQAAVEELTESGDADAKSSQFTTTTMEDAPALSSSDTPTTPIKKEDYKTSTTLEDMTDIISPTSSGPTASTPSRNSSPFGNSQDDPGRFGFDAFNCASPYAFPRGAARIPGLVSGVSTAEFRPFPATPIHLDPYYIPAHAPAANHHVQCSLPGSRLPPMYMDSFRLGNGQFLQHGWSQHESPSFTQTSTPSPTLGIPRSPELVDSSAPGRRFHPDQSAACATCQEQQQVLAPAPSHQLQSRGDPRFAGIGETSTGTAYVSPTAVGGLLYDQQPAWAQQYMQQQRHLPRLNPINLQPPQQPLPALWEPRNGSGAFVADSTVGRGTPWALSPSSSSTTTPSPHTPTTQSRQNLGSYNMQVHDKNQADVAATTTTTNANNSSMMNMLPTDFPIYSHQDARRTTPPPTVMTSEFTPPTYPTPTSPRE</sequence>
<evidence type="ECO:0000256" key="5">
    <source>
        <dbReference type="ARBA" id="ARBA00022833"/>
    </source>
</evidence>
<dbReference type="Proteomes" id="UP000318582">
    <property type="component" value="Unassembled WGS sequence"/>
</dbReference>
<gene>
    <name evidence="12" type="ORF">PhCBS80983_g04209</name>
</gene>
<evidence type="ECO:0000256" key="8">
    <source>
        <dbReference type="ARBA" id="ARBA00023242"/>
    </source>
</evidence>
<evidence type="ECO:0000256" key="7">
    <source>
        <dbReference type="ARBA" id="ARBA00023163"/>
    </source>
</evidence>
<feature type="region of interest" description="Disordered" evidence="10">
    <location>
        <begin position="220"/>
        <end position="243"/>
    </location>
</feature>
<feature type="region of interest" description="Disordered" evidence="10">
    <location>
        <begin position="163"/>
        <end position="194"/>
    </location>
</feature>
<dbReference type="GO" id="GO:0000981">
    <property type="term" value="F:DNA-binding transcription factor activity, RNA polymerase II-specific"/>
    <property type="evidence" value="ECO:0007669"/>
    <property type="project" value="UniProtKB-ARBA"/>
</dbReference>
<dbReference type="PANTHER" id="PTHR46179:SF13">
    <property type="entry name" value="C2H2-TYPE DOMAIN-CONTAINING PROTEIN"/>
    <property type="match status" value="1"/>
</dbReference>
<dbReference type="Pfam" id="PF00096">
    <property type="entry name" value="zf-C2H2"/>
    <property type="match status" value="1"/>
</dbReference>
<evidence type="ECO:0000256" key="1">
    <source>
        <dbReference type="ARBA" id="ARBA00004123"/>
    </source>
</evidence>
<evidence type="ECO:0000259" key="11">
    <source>
        <dbReference type="PROSITE" id="PS50157"/>
    </source>
</evidence>
<organism evidence="12 13">
    <name type="scientific">Powellomyces hirtus</name>
    <dbReference type="NCBI Taxonomy" id="109895"/>
    <lineage>
        <taxon>Eukaryota</taxon>
        <taxon>Fungi</taxon>
        <taxon>Fungi incertae sedis</taxon>
        <taxon>Chytridiomycota</taxon>
        <taxon>Chytridiomycota incertae sedis</taxon>
        <taxon>Chytridiomycetes</taxon>
        <taxon>Spizellomycetales</taxon>
        <taxon>Powellomycetaceae</taxon>
        <taxon>Powellomyces</taxon>
    </lineage>
</organism>
<feature type="compositionally biased region" description="Low complexity" evidence="10">
    <location>
        <begin position="178"/>
        <end position="190"/>
    </location>
</feature>
<evidence type="ECO:0000313" key="12">
    <source>
        <dbReference type="EMBL" id="TPX56917.1"/>
    </source>
</evidence>
<evidence type="ECO:0000256" key="2">
    <source>
        <dbReference type="ARBA" id="ARBA00022723"/>
    </source>
</evidence>
<feature type="region of interest" description="Disordered" evidence="10">
    <location>
        <begin position="619"/>
        <end position="661"/>
    </location>
</feature>
<feature type="domain" description="C2H2-type" evidence="11">
    <location>
        <begin position="254"/>
        <end position="283"/>
    </location>
</feature>
<keyword evidence="8" id="KW-0539">Nucleus</keyword>
<dbReference type="STRING" id="109895.A0A507E0E8"/>
<dbReference type="GO" id="GO:0008270">
    <property type="term" value="F:zinc ion binding"/>
    <property type="evidence" value="ECO:0007669"/>
    <property type="project" value="UniProtKB-KW"/>
</dbReference>
<keyword evidence="4 9" id="KW-0863">Zinc-finger</keyword>
<dbReference type="GO" id="GO:0005634">
    <property type="term" value="C:nucleus"/>
    <property type="evidence" value="ECO:0007669"/>
    <property type="project" value="UniProtKB-SubCell"/>
</dbReference>
<accession>A0A507E0E8</accession>
<feature type="compositionally biased region" description="Pro residues" evidence="10">
    <location>
        <begin position="725"/>
        <end position="735"/>
    </location>
</feature>
<protein>
    <recommendedName>
        <fullName evidence="11">C2H2-type domain-containing protein</fullName>
    </recommendedName>
</protein>
<evidence type="ECO:0000256" key="10">
    <source>
        <dbReference type="SAM" id="MobiDB-lite"/>
    </source>
</evidence>
<feature type="compositionally biased region" description="Polar residues" evidence="10">
    <location>
        <begin position="220"/>
        <end position="232"/>
    </location>
</feature>
<feature type="compositionally biased region" description="Basic and acidic residues" evidence="10">
    <location>
        <begin position="7"/>
        <end position="23"/>
    </location>
</feature>
<feature type="region of interest" description="Disordered" evidence="10">
    <location>
        <begin position="1"/>
        <end position="72"/>
    </location>
</feature>
<dbReference type="FunFam" id="3.30.160.60:FF:000072">
    <property type="entry name" value="zinc finger protein 143 isoform X1"/>
    <property type="match status" value="1"/>
</dbReference>
<evidence type="ECO:0000256" key="6">
    <source>
        <dbReference type="ARBA" id="ARBA00023015"/>
    </source>
</evidence>
<evidence type="ECO:0000256" key="9">
    <source>
        <dbReference type="PROSITE-ProRule" id="PRU00042"/>
    </source>
</evidence>
<proteinExistence type="predicted"/>
<evidence type="ECO:0000256" key="4">
    <source>
        <dbReference type="ARBA" id="ARBA00022771"/>
    </source>
</evidence>
<feature type="compositionally biased region" description="Low complexity" evidence="10">
    <location>
        <begin position="493"/>
        <end position="505"/>
    </location>
</feature>
<keyword evidence="13" id="KW-1185">Reference proteome</keyword>
<keyword evidence="3" id="KW-0677">Repeat</keyword>
<evidence type="ECO:0000256" key="3">
    <source>
        <dbReference type="ARBA" id="ARBA00022737"/>
    </source>
</evidence>
<dbReference type="PROSITE" id="PS00028">
    <property type="entry name" value="ZINC_FINGER_C2H2_1"/>
    <property type="match status" value="2"/>
</dbReference>
<dbReference type="Gene3D" id="3.30.160.60">
    <property type="entry name" value="Classic Zinc Finger"/>
    <property type="match status" value="2"/>
</dbReference>
<keyword evidence="7" id="KW-0804">Transcription</keyword>
<feature type="compositionally biased region" description="Low complexity" evidence="10">
    <location>
        <begin position="373"/>
        <end position="385"/>
    </location>
</feature>
<feature type="region of interest" description="Disordered" evidence="10">
    <location>
        <begin position="300"/>
        <end position="398"/>
    </location>
</feature>
<name>A0A507E0E8_9FUNG</name>
<dbReference type="SMART" id="SM00355">
    <property type="entry name" value="ZnF_C2H2"/>
    <property type="match status" value="2"/>
</dbReference>
<keyword evidence="5" id="KW-0862">Zinc</keyword>
<dbReference type="GO" id="GO:0000978">
    <property type="term" value="F:RNA polymerase II cis-regulatory region sequence-specific DNA binding"/>
    <property type="evidence" value="ECO:0007669"/>
    <property type="project" value="UniProtKB-ARBA"/>
</dbReference>
<evidence type="ECO:0000313" key="13">
    <source>
        <dbReference type="Proteomes" id="UP000318582"/>
    </source>
</evidence>
<comment type="subcellular location">
    <subcellularLocation>
        <location evidence="1">Nucleus</location>
    </subcellularLocation>
</comment>
<dbReference type="InterPro" id="IPR051061">
    <property type="entry name" value="Zinc_finger_trans_reg"/>
</dbReference>
<keyword evidence="2" id="KW-0479">Metal-binding</keyword>
<feature type="region of interest" description="Disordered" evidence="10">
    <location>
        <begin position="706"/>
        <end position="735"/>
    </location>
</feature>
<feature type="compositionally biased region" description="Low complexity" evidence="10">
    <location>
        <begin position="641"/>
        <end position="657"/>
    </location>
</feature>
<feature type="domain" description="C2H2-type" evidence="11">
    <location>
        <begin position="284"/>
        <end position="313"/>
    </location>
</feature>
<dbReference type="InterPro" id="IPR013087">
    <property type="entry name" value="Znf_C2H2_type"/>
</dbReference>
<feature type="region of interest" description="Disordered" evidence="10">
    <location>
        <begin position="487"/>
        <end position="565"/>
    </location>
</feature>
<dbReference type="PROSITE" id="PS50157">
    <property type="entry name" value="ZINC_FINGER_C2H2_2"/>
    <property type="match status" value="2"/>
</dbReference>
<dbReference type="EMBL" id="QEAQ01000062">
    <property type="protein sequence ID" value="TPX56917.1"/>
    <property type="molecule type" value="Genomic_DNA"/>
</dbReference>
<comment type="caution">
    <text evidence="12">The sequence shown here is derived from an EMBL/GenBank/DDBJ whole genome shotgun (WGS) entry which is preliminary data.</text>
</comment>
<dbReference type="InterPro" id="IPR036236">
    <property type="entry name" value="Znf_C2H2_sf"/>
</dbReference>